<dbReference type="RefSeq" id="WP_389363490.1">
    <property type="nucleotide sequence ID" value="NZ_JBIACK010000014.1"/>
</dbReference>
<evidence type="ECO:0000313" key="1">
    <source>
        <dbReference type="EMBL" id="MFE8703177.1"/>
    </source>
</evidence>
<name>A0ABW6KHV7_9BACI</name>
<comment type="caution">
    <text evidence="1">The sequence shown here is derived from an EMBL/GenBank/DDBJ whole genome shotgun (WGS) entry which is preliminary data.</text>
</comment>
<proteinExistence type="predicted"/>
<dbReference type="EMBL" id="JBIACK010000014">
    <property type="protein sequence ID" value="MFE8703177.1"/>
    <property type="molecule type" value="Genomic_DNA"/>
</dbReference>
<protein>
    <recommendedName>
        <fullName evidence="3">LysM domain-containing protein</fullName>
    </recommendedName>
</protein>
<evidence type="ECO:0008006" key="3">
    <source>
        <dbReference type="Google" id="ProtNLM"/>
    </source>
</evidence>
<sequence length="114" mass="12975">MKRLAGLIMLVLIIYSIYYDLSHGTLPAMSEQKEEVVSEVVENEIVEDTKIVFFEKVVGKGDTVLSIVEESLDSSIPVSIQQVVQDFEELNKGLKPEQIQYGKTYKFPDYKKVD</sequence>
<organism evidence="1 2">
    <name type="scientific">Cytobacillus spartinae</name>
    <dbReference type="NCBI Taxonomy" id="3299023"/>
    <lineage>
        <taxon>Bacteria</taxon>
        <taxon>Bacillati</taxon>
        <taxon>Bacillota</taxon>
        <taxon>Bacilli</taxon>
        <taxon>Bacillales</taxon>
        <taxon>Bacillaceae</taxon>
        <taxon>Cytobacillus</taxon>
    </lineage>
</organism>
<accession>A0ABW6KHV7</accession>
<evidence type="ECO:0000313" key="2">
    <source>
        <dbReference type="Proteomes" id="UP001601059"/>
    </source>
</evidence>
<reference evidence="1 2" key="1">
    <citation type="submission" date="2024-08" db="EMBL/GenBank/DDBJ databases">
        <title>Two novel Cytobacillus novel species.</title>
        <authorList>
            <person name="Liu G."/>
        </authorList>
    </citation>
    <scope>NUCLEOTIDE SEQUENCE [LARGE SCALE GENOMIC DNA]</scope>
    <source>
        <strain evidence="1 2">FJAT-54145</strain>
    </source>
</reference>
<keyword evidence="2" id="KW-1185">Reference proteome</keyword>
<dbReference type="Proteomes" id="UP001601059">
    <property type="component" value="Unassembled WGS sequence"/>
</dbReference>
<gene>
    <name evidence="1" type="ORF">ACFYKX_21595</name>
</gene>